<organism evidence="2 3">
    <name type="scientific">Aphanomyces invadans</name>
    <dbReference type="NCBI Taxonomy" id="157072"/>
    <lineage>
        <taxon>Eukaryota</taxon>
        <taxon>Sar</taxon>
        <taxon>Stramenopiles</taxon>
        <taxon>Oomycota</taxon>
        <taxon>Saprolegniomycetes</taxon>
        <taxon>Saprolegniales</taxon>
        <taxon>Verrucalvaceae</taxon>
        <taxon>Aphanomyces</taxon>
    </lineage>
</organism>
<name>A0A3R6VI15_9STRA</name>
<comment type="caution">
    <text evidence="2">The sequence shown here is derived from an EMBL/GenBank/DDBJ whole genome shotgun (WGS) entry which is preliminary data.</text>
</comment>
<proteinExistence type="predicted"/>
<feature type="region of interest" description="Disordered" evidence="1">
    <location>
        <begin position="326"/>
        <end position="377"/>
    </location>
</feature>
<dbReference type="EMBL" id="QUSY01000959">
    <property type="protein sequence ID" value="RHY26592.1"/>
    <property type="molecule type" value="Genomic_DNA"/>
</dbReference>
<dbReference type="InterPro" id="IPR023393">
    <property type="entry name" value="START-like_dom_sf"/>
</dbReference>
<dbReference type="Proteomes" id="UP000285060">
    <property type="component" value="Unassembled WGS sequence"/>
</dbReference>
<dbReference type="VEuPathDB" id="FungiDB:H310_01781"/>
<evidence type="ECO:0008006" key="4">
    <source>
        <dbReference type="Google" id="ProtNLM"/>
    </source>
</evidence>
<evidence type="ECO:0000313" key="3">
    <source>
        <dbReference type="Proteomes" id="UP000285060"/>
    </source>
</evidence>
<sequence>MVVRRLSLPVPKGFFVCPPLDATEAHALVQRAQSGFADLVDVCQLDTAAVRWRLDSDLDGLHLYFGSHRATATILGVTTIQASIEEGPAMLRFDTHDHFADFCSMYYTDVVDCASLYTLCTSPAEYIGVKWEALQSPAFTYRNGVRGYGRSIESVDVACVPDLNATFGLVRMHIGRGGLVLRETKRPGIVQAMYLLQADLKGAVPQWMIRLVLRGRARALGHLDAYFRHRRVITVPALSPFEMVPATKRNRCAVCQEILPDRGAARFRCSPSAGIAARVRRVSVDSKSGTSLSTTVVVEEDPGYVCSDDQYAVLDTFVLESVRSGSSSRRQSVPLRPKTKPTLRPSSSSAPHPLVHLYTPPSPPPLNRRDRRGTTVLPSDVKVDTLLQQLKDLDFDDAMLAPYQATRHGDA</sequence>
<dbReference type="Gene3D" id="3.30.530.20">
    <property type="match status" value="1"/>
</dbReference>
<dbReference type="AlphaFoldDB" id="A0A3R6VI15"/>
<accession>A0A3R6VI15</accession>
<evidence type="ECO:0000313" key="2">
    <source>
        <dbReference type="EMBL" id="RHY26592.1"/>
    </source>
</evidence>
<protein>
    <recommendedName>
        <fullName evidence="4">START domain-containing protein</fullName>
    </recommendedName>
</protein>
<evidence type="ECO:0000256" key="1">
    <source>
        <dbReference type="SAM" id="MobiDB-lite"/>
    </source>
</evidence>
<reference evidence="2 3" key="1">
    <citation type="submission" date="2018-08" db="EMBL/GenBank/DDBJ databases">
        <title>Aphanomyces genome sequencing and annotation.</title>
        <authorList>
            <person name="Minardi D."/>
            <person name="Oidtmann B."/>
            <person name="Van Der Giezen M."/>
            <person name="Studholme D.J."/>
        </authorList>
    </citation>
    <scope>NUCLEOTIDE SEQUENCE [LARGE SCALE GENOMIC DNA]</scope>
    <source>
        <strain evidence="2 3">NJM0002</strain>
    </source>
</reference>
<dbReference type="SUPFAM" id="SSF55961">
    <property type="entry name" value="Bet v1-like"/>
    <property type="match status" value="1"/>
</dbReference>
<keyword evidence="3" id="KW-1185">Reference proteome</keyword>
<gene>
    <name evidence="2" type="ORF">DYB32_007471</name>
</gene>